<feature type="signal peptide" evidence="1">
    <location>
        <begin position="1"/>
        <end position="20"/>
    </location>
</feature>
<feature type="chain" id="PRO_5034130933" evidence="1">
    <location>
        <begin position="21"/>
        <end position="347"/>
    </location>
</feature>
<reference evidence="2" key="1">
    <citation type="submission" date="2025-08" db="UniProtKB">
        <authorList>
            <consortium name="Ensembl"/>
        </authorList>
    </citation>
    <scope>IDENTIFICATION</scope>
</reference>
<dbReference type="Proteomes" id="UP000694424">
    <property type="component" value="Unplaced"/>
</dbReference>
<proteinExistence type="predicted"/>
<reference evidence="2" key="2">
    <citation type="submission" date="2025-09" db="UniProtKB">
        <authorList>
            <consortium name="Ensembl"/>
        </authorList>
    </citation>
    <scope>IDENTIFICATION</scope>
</reference>
<dbReference type="PANTHER" id="PTHR33539:SF1">
    <property type="entry name" value="UPF0764 PROTEIN C16ORF89"/>
    <property type="match status" value="1"/>
</dbReference>
<dbReference type="AlphaFoldDB" id="A0A8B9NY17"/>
<keyword evidence="3" id="KW-1185">Reference proteome</keyword>
<dbReference type="GO" id="GO:0016020">
    <property type="term" value="C:membrane"/>
    <property type="evidence" value="ECO:0007669"/>
    <property type="project" value="TreeGrafter"/>
</dbReference>
<evidence type="ECO:0000313" key="2">
    <source>
        <dbReference type="Ensembl" id="ENSAOWP00000003351.1"/>
    </source>
</evidence>
<name>A0A8B9NY17_APTOW</name>
<dbReference type="Pfam" id="PF15882">
    <property type="entry name" value="DUF4735"/>
    <property type="match status" value="1"/>
</dbReference>
<evidence type="ECO:0000313" key="3">
    <source>
        <dbReference type="Proteomes" id="UP000694424"/>
    </source>
</evidence>
<protein>
    <submittedName>
        <fullName evidence="2">Chromosome 16 open reading frame 89</fullName>
    </submittedName>
</protein>
<keyword evidence="1" id="KW-0732">Signal</keyword>
<evidence type="ECO:0000256" key="1">
    <source>
        <dbReference type="SAM" id="SignalP"/>
    </source>
</evidence>
<accession>A0A8B9NY17</accession>
<sequence>MSYALLLLLISLCQCSLLKSEPDVRSSVISALEGATVFMESQYQDLNLDAVLGFHILQGTLEKWSLAHESLAQRAQVESLLRKLSSLTEKATHFLAQSDPKYFKEFEPVLGPHFWVFPRLWNQTDSSLAYTAFDSTKCLTEEMSDSCLTYLLGTCGKSCIVTSTCRNIMTKPGCSDYSLSHQLFYFMFADMKGCSDHLFLRTQYYKNIFCASMMKINLAIESNGFKFSSQDLFMENIMFCGMSGFSDFYKLRWLEAILTWQKPKEGCFGKPSEDFEHTSGGADQKHLLRRIKRREKLFADGCSSHNTAVAVGALGGFLLSKVGLPASSQMFPSRPPSSQIRDSFYST</sequence>
<dbReference type="PANTHER" id="PTHR33539">
    <property type="entry name" value="UPF0764 PROTEIN C16ORF89"/>
    <property type="match status" value="1"/>
</dbReference>
<dbReference type="GO" id="GO:0005829">
    <property type="term" value="C:cytosol"/>
    <property type="evidence" value="ECO:0007669"/>
    <property type="project" value="TreeGrafter"/>
</dbReference>
<dbReference type="InterPro" id="IPR031751">
    <property type="entry name" value="DUF4735"/>
</dbReference>
<organism evidence="2 3">
    <name type="scientific">Apteryx owenii</name>
    <name type="common">Little spotted kiwi</name>
    <dbReference type="NCBI Taxonomy" id="8824"/>
    <lineage>
        <taxon>Eukaryota</taxon>
        <taxon>Metazoa</taxon>
        <taxon>Chordata</taxon>
        <taxon>Craniata</taxon>
        <taxon>Vertebrata</taxon>
        <taxon>Euteleostomi</taxon>
        <taxon>Archelosauria</taxon>
        <taxon>Archosauria</taxon>
        <taxon>Dinosauria</taxon>
        <taxon>Saurischia</taxon>
        <taxon>Theropoda</taxon>
        <taxon>Coelurosauria</taxon>
        <taxon>Aves</taxon>
        <taxon>Palaeognathae</taxon>
        <taxon>Apterygiformes</taxon>
        <taxon>Apterygidae</taxon>
        <taxon>Apteryx</taxon>
    </lineage>
</organism>
<dbReference type="Ensembl" id="ENSAOWT00000003806.1">
    <property type="protein sequence ID" value="ENSAOWP00000003351.1"/>
    <property type="gene ID" value="ENSAOWG00000002349.1"/>
</dbReference>